<dbReference type="InterPro" id="IPR025948">
    <property type="entry name" value="HTH-like_dom"/>
</dbReference>
<comment type="caution">
    <text evidence="4">The sequence shown here is derived from an EMBL/GenBank/DDBJ whole genome shotgun (WGS) entry which is preliminary data.</text>
</comment>
<dbReference type="NCBIfam" id="NF033516">
    <property type="entry name" value="transpos_IS3"/>
    <property type="match status" value="1"/>
</dbReference>
<dbReference type="PROSITE" id="PS50994">
    <property type="entry name" value="INTEGRASE"/>
    <property type="match status" value="1"/>
</dbReference>
<dbReference type="SUPFAM" id="SSF46689">
    <property type="entry name" value="Homeodomain-like"/>
    <property type="match status" value="1"/>
</dbReference>
<protein>
    <submittedName>
        <fullName evidence="4">IS3 family transposase</fullName>
    </submittedName>
</protein>
<dbReference type="SUPFAM" id="SSF53098">
    <property type="entry name" value="Ribonuclease H-like"/>
    <property type="match status" value="1"/>
</dbReference>
<dbReference type="AlphaFoldDB" id="A0A619AK95"/>
<dbReference type="GO" id="GO:0006313">
    <property type="term" value="P:DNA transposition"/>
    <property type="evidence" value="ECO:0007669"/>
    <property type="project" value="InterPro"/>
</dbReference>
<dbReference type="GO" id="GO:0004803">
    <property type="term" value="F:transposase activity"/>
    <property type="evidence" value="ECO:0007669"/>
    <property type="project" value="InterPro"/>
</dbReference>
<evidence type="ECO:0000259" key="3">
    <source>
        <dbReference type="PROSITE" id="PS50994"/>
    </source>
</evidence>
<dbReference type="InterPro" id="IPR001584">
    <property type="entry name" value="Integrase_cat-core"/>
</dbReference>
<dbReference type="Gene3D" id="3.30.420.10">
    <property type="entry name" value="Ribonuclease H-like superfamily/Ribonuclease H"/>
    <property type="match status" value="1"/>
</dbReference>
<dbReference type="Pfam" id="PF13276">
    <property type="entry name" value="HTH_21"/>
    <property type="match status" value="1"/>
</dbReference>
<dbReference type="InterPro" id="IPR009057">
    <property type="entry name" value="Homeodomain-like_sf"/>
</dbReference>
<dbReference type="Pfam" id="PF13683">
    <property type="entry name" value="rve_3"/>
    <property type="match status" value="1"/>
</dbReference>
<sequence>MRKARFTEHQIIAVIKSVEAGRTVKDVCREAGISEATWYNWKSRYGGMEASDIKKIKDLEDENRRLKQMFADLSLENRALKDVIEKKPLKPAFKRELVTHLITTFGLSIRQACRSLNLSRTVYHYRPDTTRDEPVIVALQAVAERYPRYGFPKLFQVLRRQGYPWNHKRIHRIYCLLKLNFRRKGKQRLPVRNPSPLATPEALNQSWSVDFMHDALVCGRRFRTFNVVDDFNREALSIEIDLNLPAPRVVRVLDRIAANRGYPVMLRMDNGPEFISLALAEWAEKHAVKLEFIQPGKPTQNAFIERFNRTYRTEIHDFYLFRTLNEVREITERRGSEYNCERLYESLNNMTPEEYRQHNHFDLSPVNSASLN</sequence>
<dbReference type="InterPro" id="IPR002514">
    <property type="entry name" value="Transposase_8"/>
</dbReference>
<accession>A0A619AK95</accession>
<name>A0A619AK95_SALET</name>
<gene>
    <name evidence="4" type="ORF">ATT75_21470</name>
</gene>
<feature type="domain" description="Integrase catalytic" evidence="3">
    <location>
        <begin position="192"/>
        <end position="360"/>
    </location>
</feature>
<proteinExistence type="inferred from homology"/>
<reference evidence="4" key="1">
    <citation type="submission" date="2018-07" db="EMBL/GenBank/DDBJ databases">
        <authorList>
            <consortium name="PulseNet: The National Subtyping Network for Foodborne Disease Surveillance"/>
            <person name="Tarr C.L."/>
            <person name="Trees E."/>
            <person name="Katz L.S."/>
            <person name="Carleton-Romer H.A."/>
            <person name="Stroika S."/>
            <person name="Kucerova Z."/>
            <person name="Roache K.F."/>
            <person name="Sabol A.L."/>
            <person name="Besser J."/>
            <person name="Gerner-Smidt P."/>
        </authorList>
    </citation>
    <scope>NUCLEOTIDE SEQUENCE</scope>
    <source>
        <strain evidence="4">PNUSAS001246</strain>
    </source>
</reference>
<dbReference type="Pfam" id="PF01527">
    <property type="entry name" value="HTH_Tnp_1"/>
    <property type="match status" value="1"/>
</dbReference>
<dbReference type="InterPro" id="IPR036397">
    <property type="entry name" value="RNaseH_sf"/>
</dbReference>
<dbReference type="InterPro" id="IPR012337">
    <property type="entry name" value="RNaseH-like_sf"/>
</dbReference>
<organism evidence="4">
    <name type="scientific">Salmonella enterica subsp. enterica serovar Panama</name>
    <dbReference type="NCBI Taxonomy" id="29472"/>
    <lineage>
        <taxon>Bacteria</taxon>
        <taxon>Pseudomonadati</taxon>
        <taxon>Pseudomonadota</taxon>
        <taxon>Gammaproteobacteria</taxon>
        <taxon>Enterobacterales</taxon>
        <taxon>Enterobacteriaceae</taxon>
        <taxon>Salmonella</taxon>
    </lineage>
</organism>
<dbReference type="PANTHER" id="PTHR47515">
    <property type="entry name" value="LOW CALCIUM RESPONSE LOCUS PROTEIN T"/>
    <property type="match status" value="1"/>
</dbReference>
<comment type="similarity">
    <text evidence="1">Belongs to the transposase 8 family.</text>
</comment>
<evidence type="ECO:0000256" key="1">
    <source>
        <dbReference type="ARBA" id="ARBA00009964"/>
    </source>
</evidence>
<feature type="coiled-coil region" evidence="2">
    <location>
        <begin position="49"/>
        <end position="76"/>
    </location>
</feature>
<dbReference type="GO" id="GO:0015074">
    <property type="term" value="P:DNA integration"/>
    <property type="evidence" value="ECO:0007669"/>
    <property type="project" value="InterPro"/>
</dbReference>
<keyword evidence="2" id="KW-0175">Coiled coil</keyword>
<evidence type="ECO:0000313" key="4">
    <source>
        <dbReference type="EMBL" id="ECX6035286.1"/>
    </source>
</evidence>
<dbReference type="PANTHER" id="PTHR47515:SF3">
    <property type="entry name" value="INTEGRASE CORE DOMAIN PROTEIN"/>
    <property type="match status" value="1"/>
</dbReference>
<evidence type="ECO:0000256" key="2">
    <source>
        <dbReference type="SAM" id="Coils"/>
    </source>
</evidence>
<dbReference type="GO" id="GO:0003677">
    <property type="term" value="F:DNA binding"/>
    <property type="evidence" value="ECO:0007669"/>
    <property type="project" value="InterPro"/>
</dbReference>
<dbReference type="EMBL" id="AAKZQX010000047">
    <property type="protein sequence ID" value="ECX6035286.1"/>
    <property type="molecule type" value="Genomic_DNA"/>
</dbReference>
<dbReference type="InterPro" id="IPR048020">
    <property type="entry name" value="Transpos_IS3"/>
</dbReference>